<feature type="transmembrane region" description="Helical" evidence="2">
    <location>
        <begin position="728"/>
        <end position="751"/>
    </location>
</feature>
<evidence type="ECO:0000313" key="3">
    <source>
        <dbReference type="EMBL" id="PKY58024.1"/>
    </source>
</evidence>
<keyword evidence="2" id="KW-0472">Membrane</keyword>
<keyword evidence="2" id="KW-1133">Transmembrane helix</keyword>
<reference evidence="3 4" key="1">
    <citation type="submission" date="2015-10" db="EMBL/GenBank/DDBJ databases">
        <title>Genome analyses suggest a sexual origin of heterokaryosis in a supposedly ancient asexual fungus.</title>
        <authorList>
            <person name="Ropars J."/>
            <person name="Sedzielewska K."/>
            <person name="Noel J."/>
            <person name="Charron P."/>
            <person name="Farinelli L."/>
            <person name="Marton T."/>
            <person name="Kruger M."/>
            <person name="Pelin A."/>
            <person name="Brachmann A."/>
            <person name="Corradi N."/>
        </authorList>
    </citation>
    <scope>NUCLEOTIDE SEQUENCE [LARGE SCALE GENOMIC DNA]</scope>
    <source>
        <strain evidence="3 4">A4</strain>
    </source>
</reference>
<dbReference type="GO" id="GO:0005886">
    <property type="term" value="C:plasma membrane"/>
    <property type="evidence" value="ECO:0007669"/>
    <property type="project" value="TreeGrafter"/>
</dbReference>
<evidence type="ECO:0000313" key="4">
    <source>
        <dbReference type="Proteomes" id="UP000234323"/>
    </source>
</evidence>
<comment type="caution">
    <text evidence="3">The sequence shown here is derived from an EMBL/GenBank/DDBJ whole genome shotgun (WGS) entry which is preliminary data.</text>
</comment>
<feature type="transmembrane region" description="Helical" evidence="2">
    <location>
        <begin position="923"/>
        <end position="943"/>
    </location>
</feature>
<keyword evidence="4" id="KW-1185">Reference proteome</keyword>
<protein>
    <recommendedName>
        <fullName evidence="5">Ion transport domain-containing protein</fullName>
    </recommendedName>
</protein>
<dbReference type="AlphaFoldDB" id="A0A2I1HGN0"/>
<dbReference type="PANTHER" id="PTHR10582">
    <property type="entry name" value="TRANSIENT RECEPTOR POTENTIAL ION CHANNEL PROTEIN"/>
    <property type="match status" value="1"/>
</dbReference>
<evidence type="ECO:0000256" key="1">
    <source>
        <dbReference type="ARBA" id="ARBA00022737"/>
    </source>
</evidence>
<dbReference type="VEuPathDB" id="FungiDB:FUN_009644"/>
<organism evidence="3 4">
    <name type="scientific">Rhizophagus irregularis</name>
    <dbReference type="NCBI Taxonomy" id="588596"/>
    <lineage>
        <taxon>Eukaryota</taxon>
        <taxon>Fungi</taxon>
        <taxon>Fungi incertae sedis</taxon>
        <taxon>Mucoromycota</taxon>
        <taxon>Glomeromycotina</taxon>
        <taxon>Glomeromycetes</taxon>
        <taxon>Glomerales</taxon>
        <taxon>Glomeraceae</taxon>
        <taxon>Rhizophagus</taxon>
    </lineage>
</organism>
<keyword evidence="1" id="KW-0677">Repeat</keyword>
<sequence>MTRDIECGDQTYGEKISYVAISPDGSMVATFNPYSSSILITKVVTSETLTKIRFDRKKFFDKVPPNILGWSLAVSDIIDAENNIGLIAISCMTDEDMNPKLKILPRKLNRHIKLNKLNTNIITREESDCILPGNLYKELESINDAKHNWIYLLKSRYQEFLMVVTNEYQQTQNIEIYNINTSQLVNVFHRLYGDEDFLVLNNSKPGIFAISTDSRLFAYSYGNNIITIYLMESGLEVVSKKFNNIHKIKFLEFIAKDRKLFVIEEDKENDVKFHIWLISGCLNDYFPISRDDLNLSDNDISTLLKYDGYYHILTKANGKIVTLEKDNEDQFRVLSDIFTKSVIFKENDSVIDEFKYNYSHDNLEPWNNSAGSIRSIRGKFLNNDKSLLYLIGQNSIQVWKSKSQTFKDFEDFKSFENSNLVYILISDSIKPAKLQIDDDMITVITHAYFIKRYPDNWKLMEVQYPLMAYLIYSRSFSLIKYILFGVNDQISSQKKNSELLHRPQNKYVSYPYYNDLKLYDDLKFKNDNLKSANDLELALKFCQDRDAVMLAYLLEYYSENSMAHIGWMINVTKILPELPANYAELLYYKPCFGGIKYNFPNRRFKELPVSDDTLDLKVSLPLTRLKATKSLSFLKYKIIGDEELHNIYMVPLPNFVTHGTEIKEKSRVKFGTIYYWLRKILLPPGYKDLNDKDFSPFLRINKKNKSAFFNVPVVEAVITSRWEQTKNYWMIPLLIYSTFLALFAYLPPFLLDGNDELGGSIDIINMINMGVFYYAGLYLLIAEIMQMKKYKTEYFTLFNIFDLCSILLGIIVFTLIIVKSFDETNRINGEGIVILMTVTTLILWIEMLFWLLGHSMLVFFGYPSLLNLNPTASNFTLNNGTGNFTLTGESPNNPFDTIWDAILSAYYWNAINLSPYNYWPLKLFAFFANIILVLVLLNMIIALMNDTFNKAKEDGKLGLLMYRVELINDYERLNDPFFSVLLNNNSPYICFYQNPDLMKKWITKSQELKDIKLYSWYNENVDKEEITFDDENDTINLWYALITGDKTQNSASSLSIPDHMTLWF</sequence>
<feature type="transmembrane region" description="Helical" evidence="2">
    <location>
        <begin position="794"/>
        <end position="818"/>
    </location>
</feature>
<evidence type="ECO:0000256" key="2">
    <source>
        <dbReference type="SAM" id="Phobius"/>
    </source>
</evidence>
<dbReference type="VEuPathDB" id="FungiDB:RhiirFUN_021454"/>
<dbReference type="InterPro" id="IPR024862">
    <property type="entry name" value="TRPV"/>
</dbReference>
<dbReference type="GO" id="GO:0098703">
    <property type="term" value="P:calcium ion import across plasma membrane"/>
    <property type="evidence" value="ECO:0007669"/>
    <property type="project" value="TreeGrafter"/>
</dbReference>
<dbReference type="PANTHER" id="PTHR10582:SF2">
    <property type="entry name" value="INACTIVE"/>
    <property type="match status" value="1"/>
</dbReference>
<accession>A0A2I1HGN0</accession>
<dbReference type="VEuPathDB" id="FungiDB:FUN_015563"/>
<name>A0A2I1HGN0_9GLOM</name>
<proteinExistence type="predicted"/>
<evidence type="ECO:0008006" key="5">
    <source>
        <dbReference type="Google" id="ProtNLM"/>
    </source>
</evidence>
<dbReference type="VEuPathDB" id="FungiDB:RhiirFUN_021442"/>
<dbReference type="VEuPathDB" id="FungiDB:RhiirA1_457209"/>
<dbReference type="Proteomes" id="UP000234323">
    <property type="component" value="Unassembled WGS sequence"/>
</dbReference>
<keyword evidence="2" id="KW-0812">Transmembrane</keyword>
<gene>
    <name evidence="3" type="ORF">RhiirA4_479564</name>
</gene>
<dbReference type="SUPFAM" id="SSF82171">
    <property type="entry name" value="DPP6 N-terminal domain-like"/>
    <property type="match status" value="1"/>
</dbReference>
<dbReference type="GO" id="GO:0005216">
    <property type="term" value="F:monoatomic ion channel activity"/>
    <property type="evidence" value="ECO:0007669"/>
    <property type="project" value="InterPro"/>
</dbReference>
<dbReference type="EMBL" id="LLXI01002811">
    <property type="protein sequence ID" value="PKY58024.1"/>
    <property type="molecule type" value="Genomic_DNA"/>
</dbReference>
<feature type="transmembrane region" description="Helical" evidence="2">
    <location>
        <begin position="830"/>
        <end position="852"/>
    </location>
</feature>
<feature type="transmembrane region" description="Helical" evidence="2">
    <location>
        <begin position="763"/>
        <end position="782"/>
    </location>
</feature>